<sequence>MFLLKATQLCARQSALRAFPSSAPRVITSLNQLNVASAPCFLRIQSLSSTTARLASSKSMKEEHYRKKDKVPLDFRLVYRAPMEHYLAACNVISSFSFVAFAGISSYAYLQHFHTMAVPFDIEYGTLTANENDLMVFLGFFLFANVVIRLMVNRYTLRVYRKNEKYIAVFEGYLPFTRRQIQFKGGEVTAVPEGGILPWQDARYKINDKPVLLLDGNFRTPSELNAMMKHER</sequence>
<protein>
    <submittedName>
        <fullName evidence="2">(northern house mosquito) hypothetical protein</fullName>
    </submittedName>
</protein>
<accession>A0A8D8G5E9</accession>
<evidence type="ECO:0000313" key="2">
    <source>
        <dbReference type="EMBL" id="CAG6495135.1"/>
    </source>
</evidence>
<feature type="transmembrane region" description="Helical" evidence="1">
    <location>
        <begin position="134"/>
        <end position="152"/>
    </location>
</feature>
<feature type="transmembrane region" description="Helical" evidence="1">
    <location>
        <begin position="86"/>
        <end position="110"/>
    </location>
</feature>
<organism evidence="2">
    <name type="scientific">Culex pipiens</name>
    <name type="common">House mosquito</name>
    <dbReference type="NCBI Taxonomy" id="7175"/>
    <lineage>
        <taxon>Eukaryota</taxon>
        <taxon>Metazoa</taxon>
        <taxon>Ecdysozoa</taxon>
        <taxon>Arthropoda</taxon>
        <taxon>Hexapoda</taxon>
        <taxon>Insecta</taxon>
        <taxon>Pterygota</taxon>
        <taxon>Neoptera</taxon>
        <taxon>Endopterygota</taxon>
        <taxon>Diptera</taxon>
        <taxon>Nematocera</taxon>
        <taxon>Culicoidea</taxon>
        <taxon>Culicidae</taxon>
        <taxon>Culicinae</taxon>
        <taxon>Culicini</taxon>
        <taxon>Culex</taxon>
        <taxon>Culex</taxon>
    </lineage>
</organism>
<reference evidence="2" key="1">
    <citation type="submission" date="2021-05" db="EMBL/GenBank/DDBJ databases">
        <authorList>
            <person name="Alioto T."/>
            <person name="Alioto T."/>
            <person name="Gomez Garrido J."/>
        </authorList>
    </citation>
    <scope>NUCLEOTIDE SEQUENCE</scope>
</reference>
<keyword evidence="1" id="KW-0472">Membrane</keyword>
<name>A0A8D8G5E9_CULPI</name>
<evidence type="ECO:0000256" key="1">
    <source>
        <dbReference type="SAM" id="Phobius"/>
    </source>
</evidence>
<keyword evidence="1" id="KW-0812">Transmembrane</keyword>
<dbReference type="EMBL" id="HBUE01198247">
    <property type="protein sequence ID" value="CAG6528612.1"/>
    <property type="molecule type" value="Transcribed_RNA"/>
</dbReference>
<keyword evidence="1" id="KW-1133">Transmembrane helix</keyword>
<dbReference type="AlphaFoldDB" id="A0A8D8G5E9"/>
<dbReference type="EMBL" id="HBUE01127623">
    <property type="protein sequence ID" value="CAG6495135.1"/>
    <property type="molecule type" value="Transcribed_RNA"/>
</dbReference>
<proteinExistence type="predicted"/>
<dbReference type="EMBL" id="HBUE01304320">
    <property type="protein sequence ID" value="CAG6580357.1"/>
    <property type="molecule type" value="Transcribed_RNA"/>
</dbReference>